<evidence type="ECO:0000256" key="8">
    <source>
        <dbReference type="ARBA" id="ARBA00023306"/>
    </source>
</evidence>
<dbReference type="PROSITE" id="PS51900">
    <property type="entry name" value="CB"/>
    <property type="match status" value="1"/>
</dbReference>
<dbReference type="InterPro" id="IPR004107">
    <property type="entry name" value="Integrase_SAM-like_N"/>
</dbReference>
<feature type="domain" description="Core-binding (CB)" evidence="11">
    <location>
        <begin position="1"/>
        <end position="95"/>
    </location>
</feature>
<dbReference type="GO" id="GO:0005737">
    <property type="term" value="C:cytoplasm"/>
    <property type="evidence" value="ECO:0007669"/>
    <property type="project" value="UniProtKB-SubCell"/>
</dbReference>
<name>A0A1L3MXG3_9BACI</name>
<dbReference type="InterPro" id="IPR044068">
    <property type="entry name" value="CB"/>
</dbReference>
<evidence type="ECO:0000256" key="2">
    <source>
        <dbReference type="ARBA" id="ARBA00022490"/>
    </source>
</evidence>
<comment type="subcellular location">
    <subcellularLocation>
        <location evidence="1">Cytoplasm</location>
    </subcellularLocation>
</comment>
<dbReference type="GO" id="GO:0003677">
    <property type="term" value="F:DNA binding"/>
    <property type="evidence" value="ECO:0007669"/>
    <property type="project" value="UniProtKB-UniRule"/>
</dbReference>
<dbReference type="GO" id="GO:0006310">
    <property type="term" value="P:DNA recombination"/>
    <property type="evidence" value="ECO:0007669"/>
    <property type="project" value="UniProtKB-KW"/>
</dbReference>
<accession>A0A1L3MXG3</accession>
<dbReference type="SUPFAM" id="SSF56349">
    <property type="entry name" value="DNA breaking-rejoining enzymes"/>
    <property type="match status" value="1"/>
</dbReference>
<keyword evidence="5" id="KW-0229">DNA integration</keyword>
<keyword evidence="3" id="KW-0132">Cell division</keyword>
<dbReference type="InterPro" id="IPR002104">
    <property type="entry name" value="Integrase_catalytic"/>
</dbReference>
<organism evidence="12 13">
    <name type="scientific">Bacillus weihaiensis</name>
    <dbReference type="NCBI Taxonomy" id="1547283"/>
    <lineage>
        <taxon>Bacteria</taxon>
        <taxon>Bacillati</taxon>
        <taxon>Bacillota</taxon>
        <taxon>Bacilli</taxon>
        <taxon>Bacillales</taxon>
        <taxon>Bacillaceae</taxon>
        <taxon>Bacillus</taxon>
    </lineage>
</organism>
<keyword evidence="8" id="KW-0131">Cell cycle</keyword>
<dbReference type="GO" id="GO:0051301">
    <property type="term" value="P:cell division"/>
    <property type="evidence" value="ECO:0007669"/>
    <property type="project" value="UniProtKB-KW"/>
</dbReference>
<keyword evidence="7" id="KW-0233">DNA recombination</keyword>
<dbReference type="GO" id="GO:0015074">
    <property type="term" value="P:DNA integration"/>
    <property type="evidence" value="ECO:0007669"/>
    <property type="project" value="UniProtKB-KW"/>
</dbReference>
<dbReference type="InterPro" id="IPR010998">
    <property type="entry name" value="Integrase_recombinase_N"/>
</dbReference>
<gene>
    <name evidence="12" type="ORF">A9C19_09800</name>
</gene>
<keyword evidence="13" id="KW-1185">Reference proteome</keyword>
<dbReference type="Proteomes" id="UP000181936">
    <property type="component" value="Chromosome"/>
</dbReference>
<dbReference type="STRING" id="1547283.A9C19_09800"/>
<evidence type="ECO:0000256" key="7">
    <source>
        <dbReference type="ARBA" id="ARBA00023172"/>
    </source>
</evidence>
<sequence length="316" mass="37545">MVEEIEEWYEEELLIFETHMDNKDYSVHTMKNYLRDVRLFLSYVNRKTENPKSLEEIRKMDITLFLNYLKNKKGNSAGTRNYRLMAIRAFYKCLIEYELVTFNPTDGIERAKEQKNPLPTYLEKDELKVFFDQINKVSKKMYVKRNKVIIGLMAFCGLRVDEVHLLNKSSINHTQRGIIVRGKGNKTRYIPLPKDLYHVITEYIDHHREYGLEGHKDALFLSRFGKRLSVRRIQSITESICKSLYKQGEYEEWKEKKLSSHKLRHSFATILIQQGYDIRTVQELLGHSNLNTTQRYTHVTDAAKQKVMDEMEIDVF</sequence>
<dbReference type="InterPro" id="IPR013762">
    <property type="entry name" value="Integrase-like_cat_sf"/>
</dbReference>
<keyword evidence="6 9" id="KW-0238">DNA-binding</keyword>
<evidence type="ECO:0000256" key="4">
    <source>
        <dbReference type="ARBA" id="ARBA00022829"/>
    </source>
</evidence>
<evidence type="ECO:0000256" key="1">
    <source>
        <dbReference type="ARBA" id="ARBA00004496"/>
    </source>
</evidence>
<dbReference type="PROSITE" id="PS51898">
    <property type="entry name" value="TYR_RECOMBINASE"/>
    <property type="match status" value="1"/>
</dbReference>
<evidence type="ECO:0008006" key="14">
    <source>
        <dbReference type="Google" id="ProtNLM"/>
    </source>
</evidence>
<evidence type="ECO:0000313" key="13">
    <source>
        <dbReference type="Proteomes" id="UP000181936"/>
    </source>
</evidence>
<evidence type="ECO:0000256" key="9">
    <source>
        <dbReference type="PROSITE-ProRule" id="PRU01248"/>
    </source>
</evidence>
<dbReference type="PANTHER" id="PTHR30349:SF77">
    <property type="entry name" value="TYROSINE RECOMBINASE XERC"/>
    <property type="match status" value="1"/>
</dbReference>
<dbReference type="Pfam" id="PF00589">
    <property type="entry name" value="Phage_integrase"/>
    <property type="match status" value="1"/>
</dbReference>
<dbReference type="AlphaFoldDB" id="A0A1L3MXG3"/>
<proteinExistence type="predicted"/>
<dbReference type="Gene3D" id="1.10.150.130">
    <property type="match status" value="1"/>
</dbReference>
<keyword evidence="2" id="KW-0963">Cytoplasm</keyword>
<evidence type="ECO:0000259" key="10">
    <source>
        <dbReference type="PROSITE" id="PS51898"/>
    </source>
</evidence>
<evidence type="ECO:0000256" key="3">
    <source>
        <dbReference type="ARBA" id="ARBA00022618"/>
    </source>
</evidence>
<feature type="domain" description="Tyr recombinase" evidence="10">
    <location>
        <begin position="117"/>
        <end position="309"/>
    </location>
</feature>
<dbReference type="InterPro" id="IPR011010">
    <property type="entry name" value="DNA_brk_join_enz"/>
</dbReference>
<evidence type="ECO:0000256" key="5">
    <source>
        <dbReference type="ARBA" id="ARBA00022908"/>
    </source>
</evidence>
<dbReference type="PANTHER" id="PTHR30349">
    <property type="entry name" value="PHAGE INTEGRASE-RELATED"/>
    <property type="match status" value="1"/>
</dbReference>
<dbReference type="Gene3D" id="1.10.443.10">
    <property type="entry name" value="Intergrase catalytic core"/>
    <property type="match status" value="1"/>
</dbReference>
<evidence type="ECO:0000256" key="6">
    <source>
        <dbReference type="ARBA" id="ARBA00023125"/>
    </source>
</evidence>
<dbReference type="GO" id="GO:0007059">
    <property type="term" value="P:chromosome segregation"/>
    <property type="evidence" value="ECO:0007669"/>
    <property type="project" value="UniProtKB-KW"/>
</dbReference>
<keyword evidence="4" id="KW-0159">Chromosome partition</keyword>
<reference evidence="12 13" key="1">
    <citation type="journal article" date="2016" name="Sci. Rep.">
        <title>Complete genome sequence and transcriptomic analysis of a novel marine strain Bacillus weihaiensis reveals the mechanism of brown algae degradation.</title>
        <authorList>
            <person name="Zhu Y."/>
            <person name="Chen P."/>
            <person name="Bao Y."/>
            <person name="Men Y."/>
            <person name="Zeng Y."/>
            <person name="Yang J."/>
            <person name="Sun J."/>
            <person name="Sun Y."/>
        </authorList>
    </citation>
    <scope>NUCLEOTIDE SEQUENCE [LARGE SCALE GENOMIC DNA]</scope>
    <source>
        <strain evidence="12 13">Alg07</strain>
    </source>
</reference>
<evidence type="ECO:0000259" key="11">
    <source>
        <dbReference type="PROSITE" id="PS51900"/>
    </source>
</evidence>
<dbReference type="EMBL" id="CP016020">
    <property type="protein sequence ID" value="APH07041.1"/>
    <property type="molecule type" value="Genomic_DNA"/>
</dbReference>
<evidence type="ECO:0000313" key="12">
    <source>
        <dbReference type="EMBL" id="APH07041.1"/>
    </source>
</evidence>
<dbReference type="InterPro" id="IPR050090">
    <property type="entry name" value="Tyrosine_recombinase_XerCD"/>
</dbReference>
<dbReference type="KEGG" id="bwh:A9C19_09800"/>
<dbReference type="Pfam" id="PF02899">
    <property type="entry name" value="Phage_int_SAM_1"/>
    <property type="match status" value="1"/>
</dbReference>
<protein>
    <recommendedName>
        <fullName evidence="14">Recombinase XerC</fullName>
    </recommendedName>
</protein>